<feature type="region of interest" description="Disordered" evidence="1">
    <location>
        <begin position="122"/>
        <end position="148"/>
    </location>
</feature>
<name>A0A7G2CQX3_9TRYP</name>
<proteinExistence type="predicted"/>
<dbReference type="Proteomes" id="UP000515908">
    <property type="component" value="Chromosome 21"/>
</dbReference>
<dbReference type="AlphaFoldDB" id="A0A7G2CQX3"/>
<feature type="region of interest" description="Disordered" evidence="1">
    <location>
        <begin position="1"/>
        <end position="31"/>
    </location>
</feature>
<evidence type="ECO:0008006" key="4">
    <source>
        <dbReference type="Google" id="ProtNLM"/>
    </source>
</evidence>
<dbReference type="VEuPathDB" id="TriTrypDB:ADEAN_000907900"/>
<keyword evidence="3" id="KW-1185">Reference proteome</keyword>
<protein>
    <recommendedName>
        <fullName evidence="4">Dynein heavy chain</fullName>
    </recommendedName>
</protein>
<dbReference type="EMBL" id="LR877165">
    <property type="protein sequence ID" value="CAD2221547.1"/>
    <property type="molecule type" value="Genomic_DNA"/>
</dbReference>
<feature type="region of interest" description="Disordered" evidence="1">
    <location>
        <begin position="44"/>
        <end position="105"/>
    </location>
</feature>
<accession>A0A7G2CQX3</accession>
<feature type="compositionally biased region" description="Polar residues" evidence="1">
    <location>
        <begin position="88"/>
        <end position="102"/>
    </location>
</feature>
<organism evidence="2 3">
    <name type="scientific">Angomonas deanei</name>
    <dbReference type="NCBI Taxonomy" id="59799"/>
    <lineage>
        <taxon>Eukaryota</taxon>
        <taxon>Discoba</taxon>
        <taxon>Euglenozoa</taxon>
        <taxon>Kinetoplastea</taxon>
        <taxon>Metakinetoplastina</taxon>
        <taxon>Trypanosomatida</taxon>
        <taxon>Trypanosomatidae</taxon>
        <taxon>Strigomonadinae</taxon>
        <taxon>Angomonas</taxon>
    </lineage>
</organism>
<feature type="compositionally biased region" description="Basic and acidic residues" evidence="1">
    <location>
        <begin position="19"/>
        <end position="31"/>
    </location>
</feature>
<reference evidence="2 3" key="1">
    <citation type="submission" date="2020-08" db="EMBL/GenBank/DDBJ databases">
        <authorList>
            <person name="Newling K."/>
            <person name="Davey J."/>
            <person name="Forrester S."/>
        </authorList>
    </citation>
    <scope>NUCLEOTIDE SEQUENCE [LARGE SCALE GENOMIC DNA]</scope>
    <source>
        <strain evidence="3">Crithidia deanei Carvalho (ATCC PRA-265)</strain>
    </source>
</reference>
<evidence type="ECO:0000256" key="1">
    <source>
        <dbReference type="SAM" id="MobiDB-lite"/>
    </source>
</evidence>
<sequence length="768" mass="87877">MSENKGRKVRSSLGEVPEDILKDKSAKEKAGVTRGYLAKTRMEDKDLPGIRTLAEQRYVPPEKLPTAKRSRSKPSEASVALRAGAGTLSRTTTRGGDPSQPTLKARIPKSLKHLAKDDNFTTAKERGFNTSAPPSLSALPAAGTPLQQQEAALDPDTVERIGNAFSPLSNIRTSYQNGEMEKKIHVGTRELRVLEPPPPSTQKVFFDLEDFDSAVDDIHTPEEWVALGGEEGTPARSRSHNSVHEVTWTACHVIGYDKVGEKYEIRWPDGKTKWARRFNIIFDAEDPEKWAERVRNADRYRFQFETNLREMRYIESIPDTAVTPVDQDQLDRVLELVSKKFDVNSLHLVEQYTEQAERYYYIAAKKALHYYAMRDVEERLRLKQHQLPPPPPTAIPSLRHLRGTIFTPSPNYHQTRAYLMENLFQAHSALQDTIRAIHNLWFDYATRELCVSSFQETPLQLEYFTEAQEQHGAAVSEKLRGEWTSTVHSTIQNNLDSYFNFYEDDMERYSTSRMNRFISLVNVMMNTQLRSLVILSMENYQRFMETYRVEPLEDDEQLESLPEDDEDREFWKVREAKLEAIHQKELEAKQEEEAGKVIKRSKSVVNEEKEDEGASVPFVWRLGVHTNTIPYTKRALELTQKPNGFQPLFAVTLVERNGRVCFSPSLEEVQEQVMKAFDQCVTHSYQVHGMGDQLFPLLEMKPIFLDPINEGESAVQEAREAVQRILSDNMEAPLQLQQMYQTFEYILKGGCRGYCGVGPVGAHSAFAV</sequence>
<evidence type="ECO:0000313" key="3">
    <source>
        <dbReference type="Proteomes" id="UP000515908"/>
    </source>
</evidence>
<feature type="compositionally biased region" description="Low complexity" evidence="1">
    <location>
        <begin position="131"/>
        <end position="142"/>
    </location>
</feature>
<evidence type="ECO:0000313" key="2">
    <source>
        <dbReference type="EMBL" id="CAD2221547.1"/>
    </source>
</evidence>
<gene>
    <name evidence="2" type="ORF">ADEAN_000907900</name>
</gene>